<proteinExistence type="predicted"/>
<dbReference type="EMBL" id="MU842808">
    <property type="protein sequence ID" value="KAK2035537.1"/>
    <property type="molecule type" value="Genomic_DNA"/>
</dbReference>
<accession>A0AAD9HVV4</accession>
<sequence length="113" mass="12476">MTSDVGDPHWMGRHGWRQEDWWPIAKPTLFFVGNFCADADPRPGGGVVAGAVASGIRGIAVAAMVARVRFFLTMTLVEIAELQKTFEVSVSNGLRRPRGKHLQRVCQEGEKQI</sequence>
<evidence type="ECO:0000313" key="2">
    <source>
        <dbReference type="Proteomes" id="UP001232148"/>
    </source>
</evidence>
<name>A0AAD9HVV4_9PEZI</name>
<evidence type="ECO:0000313" key="1">
    <source>
        <dbReference type="EMBL" id="KAK2035537.1"/>
    </source>
</evidence>
<dbReference type="Proteomes" id="UP001232148">
    <property type="component" value="Unassembled WGS sequence"/>
</dbReference>
<protein>
    <submittedName>
        <fullName evidence="1">Uncharacterized protein</fullName>
    </submittedName>
</protein>
<comment type="caution">
    <text evidence="1">The sequence shown here is derived from an EMBL/GenBank/DDBJ whole genome shotgun (WGS) entry which is preliminary data.</text>
</comment>
<gene>
    <name evidence="1" type="ORF">LX32DRAFT_1872</name>
</gene>
<dbReference type="AlphaFoldDB" id="A0AAD9HVV4"/>
<keyword evidence="2" id="KW-1185">Reference proteome</keyword>
<organism evidence="1 2">
    <name type="scientific">Colletotrichum zoysiae</name>
    <dbReference type="NCBI Taxonomy" id="1216348"/>
    <lineage>
        <taxon>Eukaryota</taxon>
        <taxon>Fungi</taxon>
        <taxon>Dikarya</taxon>
        <taxon>Ascomycota</taxon>
        <taxon>Pezizomycotina</taxon>
        <taxon>Sordariomycetes</taxon>
        <taxon>Hypocreomycetidae</taxon>
        <taxon>Glomerellales</taxon>
        <taxon>Glomerellaceae</taxon>
        <taxon>Colletotrichum</taxon>
        <taxon>Colletotrichum graminicola species complex</taxon>
    </lineage>
</organism>
<reference evidence="1" key="1">
    <citation type="submission" date="2021-06" db="EMBL/GenBank/DDBJ databases">
        <title>Comparative genomics, transcriptomics and evolutionary studies reveal genomic signatures of adaptation to plant cell wall in hemibiotrophic fungi.</title>
        <authorList>
            <consortium name="DOE Joint Genome Institute"/>
            <person name="Baroncelli R."/>
            <person name="Diaz J.F."/>
            <person name="Benocci T."/>
            <person name="Peng M."/>
            <person name="Battaglia E."/>
            <person name="Haridas S."/>
            <person name="Andreopoulos W."/>
            <person name="Labutti K."/>
            <person name="Pangilinan J."/>
            <person name="Floch G.L."/>
            <person name="Makela M.R."/>
            <person name="Henrissat B."/>
            <person name="Grigoriev I.V."/>
            <person name="Crouch J.A."/>
            <person name="De Vries R.P."/>
            <person name="Sukno S.A."/>
            <person name="Thon M.R."/>
        </authorList>
    </citation>
    <scope>NUCLEOTIDE SEQUENCE</scope>
    <source>
        <strain evidence="1">MAFF235873</strain>
    </source>
</reference>